<dbReference type="InterPro" id="IPR039583">
    <property type="entry name" value="TCFL5/SOLH1/2"/>
</dbReference>
<evidence type="ECO:0000256" key="9">
    <source>
        <dbReference type="SAM" id="MobiDB-lite"/>
    </source>
</evidence>
<evidence type="ECO:0000256" key="2">
    <source>
        <dbReference type="ARBA" id="ARBA00022473"/>
    </source>
</evidence>
<keyword evidence="12" id="KW-1185">Reference proteome</keyword>
<dbReference type="SUPFAM" id="SSF47459">
    <property type="entry name" value="HLH, helix-loop-helix DNA-binding domain"/>
    <property type="match status" value="1"/>
</dbReference>
<keyword evidence="8" id="KW-0539">Nucleus</keyword>
<dbReference type="PANTHER" id="PTHR15402:SF4">
    <property type="entry name" value="SPERMATOGENESIS- AND OOGENESIS-SPECIFIC BASIC HELIX-LOOP-HELIX-CONTAINING PROTEIN 1"/>
    <property type="match status" value="1"/>
</dbReference>
<dbReference type="Proteomes" id="UP000558488">
    <property type="component" value="Unassembled WGS sequence"/>
</dbReference>
<keyword evidence="7" id="KW-0804">Transcription</keyword>
<keyword evidence="3" id="KW-0221">Differentiation</keyword>
<name>A0A7J7RWP6_PIPKU</name>
<organism evidence="11 12">
    <name type="scientific">Pipistrellus kuhlii</name>
    <name type="common">Kuhl's pipistrelle</name>
    <dbReference type="NCBI Taxonomy" id="59472"/>
    <lineage>
        <taxon>Eukaryota</taxon>
        <taxon>Metazoa</taxon>
        <taxon>Chordata</taxon>
        <taxon>Craniata</taxon>
        <taxon>Vertebrata</taxon>
        <taxon>Euteleostomi</taxon>
        <taxon>Mammalia</taxon>
        <taxon>Eutheria</taxon>
        <taxon>Laurasiatheria</taxon>
        <taxon>Chiroptera</taxon>
        <taxon>Yangochiroptera</taxon>
        <taxon>Vespertilionidae</taxon>
        <taxon>Pipistrellus</taxon>
    </lineage>
</organism>
<feature type="domain" description="BHLH" evidence="10">
    <location>
        <begin position="51"/>
        <end position="102"/>
    </location>
</feature>
<comment type="subcellular location">
    <subcellularLocation>
        <location evidence="1">Nucleus</location>
    </subcellularLocation>
</comment>
<dbReference type="GO" id="GO:0030154">
    <property type="term" value="P:cell differentiation"/>
    <property type="evidence" value="ECO:0007669"/>
    <property type="project" value="UniProtKB-KW"/>
</dbReference>
<dbReference type="GO" id="GO:0007283">
    <property type="term" value="P:spermatogenesis"/>
    <property type="evidence" value="ECO:0007669"/>
    <property type="project" value="UniProtKB-KW"/>
</dbReference>
<feature type="region of interest" description="Disordered" evidence="9">
    <location>
        <begin position="169"/>
        <end position="305"/>
    </location>
</feature>
<dbReference type="PROSITE" id="PS50888">
    <property type="entry name" value="BHLH"/>
    <property type="match status" value="1"/>
</dbReference>
<evidence type="ECO:0000313" key="11">
    <source>
        <dbReference type="EMBL" id="KAF6280375.1"/>
    </source>
</evidence>
<dbReference type="GO" id="GO:0046983">
    <property type="term" value="F:protein dimerization activity"/>
    <property type="evidence" value="ECO:0007669"/>
    <property type="project" value="InterPro"/>
</dbReference>
<comment type="caution">
    <text evidence="11">The sequence shown here is derived from an EMBL/GenBank/DDBJ whole genome shotgun (WGS) entry which is preliminary data.</text>
</comment>
<evidence type="ECO:0000259" key="10">
    <source>
        <dbReference type="PROSITE" id="PS50888"/>
    </source>
</evidence>
<evidence type="ECO:0000256" key="6">
    <source>
        <dbReference type="ARBA" id="ARBA00023125"/>
    </source>
</evidence>
<evidence type="ECO:0000256" key="7">
    <source>
        <dbReference type="ARBA" id="ARBA00023163"/>
    </source>
</evidence>
<dbReference type="AlphaFoldDB" id="A0A7J7RWP6"/>
<evidence type="ECO:0000256" key="3">
    <source>
        <dbReference type="ARBA" id="ARBA00022782"/>
    </source>
</evidence>
<keyword evidence="5" id="KW-0805">Transcription regulation</keyword>
<keyword evidence="2" id="KW-0217">Developmental protein</keyword>
<dbReference type="GO" id="GO:0005634">
    <property type="term" value="C:nucleus"/>
    <property type="evidence" value="ECO:0007669"/>
    <property type="project" value="UniProtKB-SubCell"/>
</dbReference>
<protein>
    <submittedName>
        <fullName evidence="11">Spermatogenesis and oogenesis specific basic helix-loop-helix 1</fullName>
    </submittedName>
</protein>
<dbReference type="Pfam" id="PF00010">
    <property type="entry name" value="HLH"/>
    <property type="match status" value="1"/>
</dbReference>
<evidence type="ECO:0000256" key="1">
    <source>
        <dbReference type="ARBA" id="ARBA00004123"/>
    </source>
</evidence>
<proteinExistence type="predicted"/>
<dbReference type="PANTHER" id="PTHR15402">
    <property type="entry name" value="TRANSCRIPTION FACTOR-LIKE 5 PROTEIN"/>
    <property type="match status" value="1"/>
</dbReference>
<feature type="region of interest" description="Disordered" evidence="9">
    <location>
        <begin position="1"/>
        <end position="59"/>
    </location>
</feature>
<keyword evidence="6" id="KW-0238">DNA-binding</keyword>
<dbReference type="Gene3D" id="4.10.280.10">
    <property type="entry name" value="Helix-loop-helix DNA-binding domain"/>
    <property type="match status" value="1"/>
</dbReference>
<dbReference type="GO" id="GO:0000978">
    <property type="term" value="F:RNA polymerase II cis-regulatory region sequence-specific DNA binding"/>
    <property type="evidence" value="ECO:0007669"/>
    <property type="project" value="TreeGrafter"/>
</dbReference>
<dbReference type="CDD" id="cd18908">
    <property type="entry name" value="bHLH_SOHLH1_2"/>
    <property type="match status" value="1"/>
</dbReference>
<evidence type="ECO:0000256" key="4">
    <source>
        <dbReference type="ARBA" id="ARBA00022871"/>
    </source>
</evidence>
<sequence>MASGGPEPSAGLARGPTPRACCSCSPEARPPRQDPGGGSGPAQTPAGRPACGLPRNVLSERERRKRISLSCKRLRALLPRFDGRREDMASVLEMSVQFLRMAGAVLPGGERPAVLGPTEEDWHKWQLSQTPAEAPGAGPGAPGTMLQDAPSGVTTGVTTGLAEALDRPAALPGTSGLAPWTPGPSPSPVLRPPPAWPPCSWPPTSPLAREEAQSCPGLTGPLTEEATQAGMPGTRSLPACGVEDGPSLLLRASPEWWLGSPEGGDSSAPAGAPAGSPLGRTEPGFLAGPAPSAQETPDGPLEPWGWDVGCPSLAFRDEVDSIFPDFFAG</sequence>
<reference evidence="11 12" key="1">
    <citation type="journal article" date="2020" name="Nature">
        <title>Six reference-quality genomes reveal evolution of bat adaptations.</title>
        <authorList>
            <person name="Jebb D."/>
            <person name="Huang Z."/>
            <person name="Pippel M."/>
            <person name="Hughes G.M."/>
            <person name="Lavrichenko K."/>
            <person name="Devanna P."/>
            <person name="Winkler S."/>
            <person name="Jermiin L.S."/>
            <person name="Skirmuntt E.C."/>
            <person name="Katzourakis A."/>
            <person name="Burkitt-Gray L."/>
            <person name="Ray D.A."/>
            <person name="Sullivan K.A.M."/>
            <person name="Roscito J.G."/>
            <person name="Kirilenko B.M."/>
            <person name="Davalos L.M."/>
            <person name="Corthals A.P."/>
            <person name="Power M.L."/>
            <person name="Jones G."/>
            <person name="Ransome R.D."/>
            <person name="Dechmann D.K.N."/>
            <person name="Locatelli A.G."/>
            <person name="Puechmaille S.J."/>
            <person name="Fedrigo O."/>
            <person name="Jarvis E.D."/>
            <person name="Hiller M."/>
            <person name="Vernes S.C."/>
            <person name="Myers E.W."/>
            <person name="Teeling E.C."/>
        </authorList>
    </citation>
    <scope>NUCLEOTIDE SEQUENCE [LARGE SCALE GENOMIC DNA]</scope>
    <source>
        <strain evidence="11">MPipKuh1</strain>
        <tissue evidence="11">Flight muscle</tissue>
    </source>
</reference>
<dbReference type="EMBL" id="JACAGB010000057">
    <property type="protein sequence ID" value="KAF6280375.1"/>
    <property type="molecule type" value="Genomic_DNA"/>
</dbReference>
<evidence type="ECO:0000256" key="5">
    <source>
        <dbReference type="ARBA" id="ARBA00023015"/>
    </source>
</evidence>
<feature type="compositionally biased region" description="Pro residues" evidence="9">
    <location>
        <begin position="181"/>
        <end position="205"/>
    </location>
</feature>
<feature type="compositionally biased region" description="Low complexity" evidence="9">
    <location>
        <begin position="259"/>
        <end position="279"/>
    </location>
</feature>
<evidence type="ECO:0000313" key="12">
    <source>
        <dbReference type="Proteomes" id="UP000558488"/>
    </source>
</evidence>
<dbReference type="InterPro" id="IPR036638">
    <property type="entry name" value="HLH_DNA-bd_sf"/>
</dbReference>
<dbReference type="InterPro" id="IPR011598">
    <property type="entry name" value="bHLH_dom"/>
</dbReference>
<evidence type="ECO:0000256" key="8">
    <source>
        <dbReference type="ARBA" id="ARBA00023242"/>
    </source>
</evidence>
<keyword evidence="4" id="KW-0744">Spermatogenesis</keyword>
<gene>
    <name evidence="11" type="ORF">mPipKuh1_016438</name>
</gene>
<accession>A0A7J7RWP6</accession>
<dbReference type="GO" id="GO:0000981">
    <property type="term" value="F:DNA-binding transcription factor activity, RNA polymerase II-specific"/>
    <property type="evidence" value="ECO:0007669"/>
    <property type="project" value="TreeGrafter"/>
</dbReference>